<protein>
    <submittedName>
        <fullName evidence="8">PLP-dependent aminotransferase family protein</fullName>
    </submittedName>
</protein>
<dbReference type="PANTHER" id="PTHR42790:SF19">
    <property type="entry name" value="KYNURENINE_ALPHA-AMINOADIPATE AMINOTRANSFERASE, MITOCHONDRIAL"/>
    <property type="match status" value="1"/>
</dbReference>
<evidence type="ECO:0000256" key="2">
    <source>
        <dbReference type="ARBA" id="ARBA00007441"/>
    </source>
</evidence>
<dbReference type="GO" id="GO:1901605">
    <property type="term" value="P:alpha-amino acid metabolic process"/>
    <property type="evidence" value="ECO:0007669"/>
    <property type="project" value="TreeGrafter"/>
</dbReference>
<evidence type="ECO:0000313" key="8">
    <source>
        <dbReference type="EMBL" id="RDY25282.1"/>
    </source>
</evidence>
<dbReference type="InterPro" id="IPR015422">
    <property type="entry name" value="PyrdxlP-dep_Trfase_small"/>
</dbReference>
<dbReference type="FunFam" id="3.40.640.10:FF:000053">
    <property type="entry name" value="Aminotransferase, class I"/>
    <property type="match status" value="1"/>
</dbReference>
<dbReference type="GO" id="GO:0008483">
    <property type="term" value="F:transaminase activity"/>
    <property type="evidence" value="ECO:0007669"/>
    <property type="project" value="UniProtKB-KW"/>
</dbReference>
<dbReference type="Gene3D" id="3.90.1150.10">
    <property type="entry name" value="Aspartate Aminotransferase, domain 1"/>
    <property type="match status" value="1"/>
</dbReference>
<keyword evidence="4 8" id="KW-0032">Aminotransferase</keyword>
<gene>
    <name evidence="8" type="ORF">CHL78_018985</name>
</gene>
<evidence type="ECO:0000256" key="1">
    <source>
        <dbReference type="ARBA" id="ARBA00001933"/>
    </source>
</evidence>
<feature type="domain" description="Aminotransferase class I/classII large" evidence="7">
    <location>
        <begin position="56"/>
        <end position="386"/>
    </location>
</feature>
<reference evidence="8 9" key="1">
    <citation type="journal article" date="2017" name="Genome Announc.">
        <title>Draft Genome Sequence of Romboutsia weinsteinii sp. nov. Strain CCRI-19649(T) Isolated from Surface Water.</title>
        <authorList>
            <person name="Maheux A.F."/>
            <person name="Boudreau D.K."/>
            <person name="Berube E."/>
            <person name="Boissinot M."/>
            <person name="Cantin P."/>
            <person name="Raymond F."/>
            <person name="Corbeil J."/>
            <person name="Omar R.F."/>
            <person name="Bergeron M.G."/>
        </authorList>
    </citation>
    <scope>NUCLEOTIDE SEQUENCE [LARGE SCALE GENOMIC DNA]</scope>
    <source>
        <strain evidence="8 9">CCRI-19649</strain>
    </source>
</reference>
<comment type="caution">
    <text evidence="8">The sequence shown here is derived from an EMBL/GenBank/DDBJ whole genome shotgun (WGS) entry which is preliminary data.</text>
</comment>
<dbReference type="RefSeq" id="WP_116041713.1">
    <property type="nucleotide sequence ID" value="NZ_NOJY02000089.1"/>
</dbReference>
<evidence type="ECO:0000313" key="9">
    <source>
        <dbReference type="Proteomes" id="UP000215694"/>
    </source>
</evidence>
<dbReference type="Gene3D" id="3.40.640.10">
    <property type="entry name" value="Type I PLP-dependent aspartate aminotransferase-like (Major domain)"/>
    <property type="match status" value="1"/>
</dbReference>
<dbReference type="Pfam" id="PF00155">
    <property type="entry name" value="Aminotran_1_2"/>
    <property type="match status" value="1"/>
</dbReference>
<comment type="cofactor">
    <cofactor evidence="1">
        <name>pyridoxal 5'-phosphate</name>
        <dbReference type="ChEBI" id="CHEBI:597326"/>
    </cofactor>
</comment>
<evidence type="ECO:0000259" key="7">
    <source>
        <dbReference type="Pfam" id="PF00155"/>
    </source>
</evidence>
<name>A0A371IXR5_9FIRM</name>
<dbReference type="InterPro" id="IPR015421">
    <property type="entry name" value="PyrdxlP-dep_Trfase_major"/>
</dbReference>
<proteinExistence type="inferred from homology"/>
<dbReference type="OrthoDB" id="9802328at2"/>
<sequence length="400" mass="45372">MAIKYARRMDGLKGSEIRELLKLTENPEVISFAGGLPAPELFPVEEMEKISVLVLEEQGRQALQYSTTEGYNPLRAHIADRMNSKSKTNVTKDDILITNGSQQGLDFAGKVFLDEGDVVLCESPSYLGAINAFKAYGPKFIEVPTDSNGMIMEELEKTLQTTERVKMIYVIPDFQNPTGRTWPIERRKAFMEIINKYEIPVIEDNPYGELRFEGESLPSLKSMDKKGLVVFLGSFSKIFCPGYRLGWTCASEEILSKFIFVKQGADLQASTISQREVSKFMDLYDLDKHVENIKEVYRKRRDLMLKTIAEEFPEGLEYTHPEGGLFTWVQLPKHLDSKVIMQKCLENNVAYVPGGSFFPNGGKENCFRLNYSTMPEEKIVEGIKRLGSVLKSFMEEKAEA</sequence>
<accession>A0A371IXR5</accession>
<dbReference type="EMBL" id="NOJY02000089">
    <property type="protein sequence ID" value="RDY25282.1"/>
    <property type="molecule type" value="Genomic_DNA"/>
</dbReference>
<evidence type="ECO:0000256" key="4">
    <source>
        <dbReference type="ARBA" id="ARBA00022576"/>
    </source>
</evidence>
<dbReference type="PANTHER" id="PTHR42790">
    <property type="entry name" value="AMINOTRANSFERASE"/>
    <property type="match status" value="1"/>
</dbReference>
<dbReference type="InterPro" id="IPR050859">
    <property type="entry name" value="Class-I_PLP-dep_aminotransf"/>
</dbReference>
<keyword evidence="9" id="KW-1185">Reference proteome</keyword>
<evidence type="ECO:0000256" key="6">
    <source>
        <dbReference type="ARBA" id="ARBA00022898"/>
    </source>
</evidence>
<dbReference type="CDD" id="cd00609">
    <property type="entry name" value="AAT_like"/>
    <property type="match status" value="1"/>
</dbReference>
<organism evidence="8 9">
    <name type="scientific">Romboutsia weinsteinii</name>
    <dbReference type="NCBI Taxonomy" id="2020949"/>
    <lineage>
        <taxon>Bacteria</taxon>
        <taxon>Bacillati</taxon>
        <taxon>Bacillota</taxon>
        <taxon>Clostridia</taxon>
        <taxon>Peptostreptococcales</taxon>
        <taxon>Peptostreptococcaceae</taxon>
        <taxon>Romboutsia</taxon>
    </lineage>
</organism>
<evidence type="ECO:0000256" key="3">
    <source>
        <dbReference type="ARBA" id="ARBA00011738"/>
    </source>
</evidence>
<dbReference type="InterPro" id="IPR004839">
    <property type="entry name" value="Aminotransferase_I/II_large"/>
</dbReference>
<keyword evidence="6" id="KW-0663">Pyridoxal phosphate</keyword>
<dbReference type="GO" id="GO:0030170">
    <property type="term" value="F:pyridoxal phosphate binding"/>
    <property type="evidence" value="ECO:0007669"/>
    <property type="project" value="InterPro"/>
</dbReference>
<keyword evidence="5 8" id="KW-0808">Transferase</keyword>
<evidence type="ECO:0000256" key="5">
    <source>
        <dbReference type="ARBA" id="ARBA00022679"/>
    </source>
</evidence>
<dbReference type="SUPFAM" id="SSF53383">
    <property type="entry name" value="PLP-dependent transferases"/>
    <property type="match status" value="1"/>
</dbReference>
<dbReference type="AlphaFoldDB" id="A0A371IXR5"/>
<comment type="similarity">
    <text evidence="2">Belongs to the class-I pyridoxal-phosphate-dependent aminotransferase family.</text>
</comment>
<comment type="subunit">
    <text evidence="3">Homodimer.</text>
</comment>
<dbReference type="InterPro" id="IPR015424">
    <property type="entry name" value="PyrdxlP-dep_Trfase"/>
</dbReference>
<dbReference type="Proteomes" id="UP000215694">
    <property type="component" value="Unassembled WGS sequence"/>
</dbReference>